<dbReference type="GO" id="GO:0030154">
    <property type="term" value="P:cell differentiation"/>
    <property type="evidence" value="ECO:0007669"/>
    <property type="project" value="UniProtKB-KW"/>
</dbReference>
<evidence type="ECO:0000256" key="1">
    <source>
        <dbReference type="ARBA" id="ARBA00004239"/>
    </source>
</evidence>
<comment type="similarity">
    <text evidence="2">Belongs to the CLV3/ESR signal peptide family.</text>
</comment>
<comment type="caution">
    <text evidence="9">The sequence shown here is derived from an EMBL/GenBank/DDBJ whole genome shotgun (WGS) entry which is preliminary data.</text>
</comment>
<feature type="region of interest" description="Disordered" evidence="8">
    <location>
        <begin position="1"/>
        <end position="30"/>
    </location>
</feature>
<dbReference type="PANTHER" id="PTHR36016:SF4">
    <property type="entry name" value="CLAVATA3_ESR (CLE) GENE FAMILY MEMBER"/>
    <property type="match status" value="1"/>
</dbReference>
<proteinExistence type="inferred from homology"/>
<organism evidence="9 10">
    <name type="scientific">Acer saccharum</name>
    <name type="common">Sugar maple</name>
    <dbReference type="NCBI Taxonomy" id="4024"/>
    <lineage>
        <taxon>Eukaryota</taxon>
        <taxon>Viridiplantae</taxon>
        <taxon>Streptophyta</taxon>
        <taxon>Embryophyta</taxon>
        <taxon>Tracheophyta</taxon>
        <taxon>Spermatophyta</taxon>
        <taxon>Magnoliopsida</taxon>
        <taxon>eudicotyledons</taxon>
        <taxon>Gunneridae</taxon>
        <taxon>Pentapetalae</taxon>
        <taxon>rosids</taxon>
        <taxon>malvids</taxon>
        <taxon>Sapindales</taxon>
        <taxon>Sapindaceae</taxon>
        <taxon>Hippocastanoideae</taxon>
        <taxon>Acereae</taxon>
        <taxon>Acer</taxon>
    </lineage>
</organism>
<accession>A0AA39T1C6</accession>
<reference evidence="9" key="2">
    <citation type="submission" date="2023-06" db="EMBL/GenBank/DDBJ databases">
        <authorList>
            <person name="Swenson N.G."/>
            <person name="Wegrzyn J.L."/>
            <person name="Mcevoy S.L."/>
        </authorList>
    </citation>
    <scope>NUCLEOTIDE SEQUENCE</scope>
    <source>
        <strain evidence="9">NS2018</strain>
        <tissue evidence="9">Leaf</tissue>
    </source>
</reference>
<evidence type="ECO:0000256" key="5">
    <source>
        <dbReference type="ARBA" id="ARBA00022782"/>
    </source>
</evidence>
<dbReference type="InterPro" id="IPR039617">
    <property type="entry name" value="CLAVATA3-CLE"/>
</dbReference>
<gene>
    <name evidence="9" type="ORF">LWI29_009811</name>
</gene>
<evidence type="ECO:0000256" key="6">
    <source>
        <dbReference type="ARBA" id="ARBA00023180"/>
    </source>
</evidence>
<dbReference type="GO" id="GO:0005576">
    <property type="term" value="C:extracellular region"/>
    <property type="evidence" value="ECO:0007669"/>
    <property type="project" value="UniProtKB-SubCell"/>
</dbReference>
<evidence type="ECO:0000256" key="4">
    <source>
        <dbReference type="ARBA" id="ARBA00022729"/>
    </source>
</evidence>
<reference evidence="9" key="1">
    <citation type="journal article" date="2022" name="Plant J.">
        <title>Strategies of tolerance reflected in two North American maple genomes.</title>
        <authorList>
            <person name="McEvoy S.L."/>
            <person name="Sezen U.U."/>
            <person name="Trouern-Trend A."/>
            <person name="McMahon S.M."/>
            <person name="Schaberg P.G."/>
            <person name="Yang J."/>
            <person name="Wegrzyn J.L."/>
            <person name="Swenson N.G."/>
        </authorList>
    </citation>
    <scope>NUCLEOTIDE SEQUENCE</scope>
    <source>
        <strain evidence="9">NS2018</strain>
    </source>
</reference>
<evidence type="ECO:0000313" key="9">
    <source>
        <dbReference type="EMBL" id="KAK0599915.1"/>
    </source>
</evidence>
<dbReference type="PANTHER" id="PTHR36016">
    <property type="entry name" value="CLAVATA3/ESR (CLE)-RELATED PROTEIN 7"/>
    <property type="match status" value="1"/>
</dbReference>
<sequence>MLVSSEELTSRTPITDGQEVTTPSNTANGISPEAFQHVQESLQRGIEDAARQGINIMAIANLTSPYQLSTPVVAQDPKVRSEIVSATPGAPRRAASSEARLSHQFSTLPEKIDSKLILRQLGYDVSKLENYGGRRMLNSDPQRVAPGGPDPQHH</sequence>
<keyword evidence="4" id="KW-0732">Signal</keyword>
<dbReference type="Proteomes" id="UP001168877">
    <property type="component" value="Unassembled WGS sequence"/>
</dbReference>
<keyword evidence="6" id="KW-0325">Glycoprotein</keyword>
<keyword evidence="5" id="KW-0221">Differentiation</keyword>
<keyword evidence="10" id="KW-1185">Reference proteome</keyword>
<protein>
    <submittedName>
        <fullName evidence="9">Uncharacterized protein</fullName>
    </submittedName>
</protein>
<keyword evidence="3" id="KW-0964">Secreted</keyword>
<keyword evidence="7" id="KW-0379">Hydroxylation</keyword>
<dbReference type="AlphaFoldDB" id="A0AA39T1C6"/>
<feature type="compositionally biased region" description="Polar residues" evidence="8">
    <location>
        <begin position="1"/>
        <end position="29"/>
    </location>
</feature>
<evidence type="ECO:0000256" key="7">
    <source>
        <dbReference type="ARBA" id="ARBA00023278"/>
    </source>
</evidence>
<name>A0AA39T1C6_ACESA</name>
<evidence type="ECO:0000256" key="2">
    <source>
        <dbReference type="ARBA" id="ARBA00005416"/>
    </source>
</evidence>
<evidence type="ECO:0000256" key="8">
    <source>
        <dbReference type="SAM" id="MobiDB-lite"/>
    </source>
</evidence>
<feature type="region of interest" description="Disordered" evidence="8">
    <location>
        <begin position="130"/>
        <end position="154"/>
    </location>
</feature>
<evidence type="ECO:0000313" key="10">
    <source>
        <dbReference type="Proteomes" id="UP001168877"/>
    </source>
</evidence>
<dbReference type="EMBL" id="JAUESC010000003">
    <property type="protein sequence ID" value="KAK0599915.1"/>
    <property type="molecule type" value="Genomic_DNA"/>
</dbReference>
<evidence type="ECO:0000256" key="3">
    <source>
        <dbReference type="ARBA" id="ARBA00022525"/>
    </source>
</evidence>
<comment type="subcellular location">
    <subcellularLocation>
        <location evidence="1">Secreted</location>
        <location evidence="1">Extracellular space</location>
    </subcellularLocation>
</comment>